<keyword evidence="3" id="KW-0413">Isomerase</keyword>
<evidence type="ECO:0000259" key="2">
    <source>
        <dbReference type="Pfam" id="PF01261"/>
    </source>
</evidence>
<name>A0A517SUH1_9BACT</name>
<keyword evidence="4" id="KW-1185">Reference proteome</keyword>
<accession>A0A517SUH1</accession>
<dbReference type="RefSeq" id="WP_145271866.1">
    <property type="nucleotide sequence ID" value="NZ_CP036272.1"/>
</dbReference>
<dbReference type="OrthoDB" id="9810637at2"/>
<evidence type="ECO:0000313" key="3">
    <source>
        <dbReference type="EMBL" id="QDT59777.1"/>
    </source>
</evidence>
<organism evidence="3 4">
    <name type="scientific">Stieleria bergensis</name>
    <dbReference type="NCBI Taxonomy" id="2528025"/>
    <lineage>
        <taxon>Bacteria</taxon>
        <taxon>Pseudomonadati</taxon>
        <taxon>Planctomycetota</taxon>
        <taxon>Planctomycetia</taxon>
        <taxon>Pirellulales</taxon>
        <taxon>Pirellulaceae</taxon>
        <taxon>Stieleria</taxon>
    </lineage>
</organism>
<sequence length="301" mass="33256" precursor="true">MKRRHFLSGLSAATLATTAMGTTPLARAAETNAAPWLKLSLQQYSFRSMLTGKNPSLTTLDYPQFAVEKCGIKALEYFNGFFEDKSGETAFFQQVRQRCDDLGVENQLMLCRNKRGIDDADAGTRAAAAKDYIPWLEAAKTLGCHSIRVDCRSQGDADEVLKQAVDGLNQLCEIAKSYQLDIIIENHGNHSSNGAWLARLMKTANIDNLGTLPDFGNFRDYDRYQGVKETLPWARAVCAKIHAFTEDGQAKHTDFAKMIGIIKDSGFKGYIGIEYEGQNPTPLDGVLMAKRLIEQVLAATS</sequence>
<reference evidence="3 4" key="1">
    <citation type="submission" date="2019-02" db="EMBL/GenBank/DDBJ databases">
        <title>Deep-cultivation of Planctomycetes and their phenomic and genomic characterization uncovers novel biology.</title>
        <authorList>
            <person name="Wiegand S."/>
            <person name="Jogler M."/>
            <person name="Boedeker C."/>
            <person name="Pinto D."/>
            <person name="Vollmers J."/>
            <person name="Rivas-Marin E."/>
            <person name="Kohn T."/>
            <person name="Peeters S.H."/>
            <person name="Heuer A."/>
            <person name="Rast P."/>
            <person name="Oberbeckmann S."/>
            <person name="Bunk B."/>
            <person name="Jeske O."/>
            <person name="Meyerdierks A."/>
            <person name="Storesund J.E."/>
            <person name="Kallscheuer N."/>
            <person name="Luecker S."/>
            <person name="Lage O.M."/>
            <person name="Pohl T."/>
            <person name="Merkel B.J."/>
            <person name="Hornburger P."/>
            <person name="Mueller R.-W."/>
            <person name="Bruemmer F."/>
            <person name="Labrenz M."/>
            <person name="Spormann A.M."/>
            <person name="Op den Camp H."/>
            <person name="Overmann J."/>
            <person name="Amann R."/>
            <person name="Jetten M.S.M."/>
            <person name="Mascher T."/>
            <person name="Medema M.H."/>
            <person name="Devos D.P."/>
            <person name="Kaster A.-K."/>
            <person name="Ovreas L."/>
            <person name="Rohde M."/>
            <person name="Galperin M.Y."/>
            <person name="Jogler C."/>
        </authorList>
    </citation>
    <scope>NUCLEOTIDE SEQUENCE [LARGE SCALE GENOMIC DNA]</scope>
    <source>
        <strain evidence="3 4">SV_7m_r</strain>
    </source>
</reference>
<feature type="signal peptide" evidence="1">
    <location>
        <begin position="1"/>
        <end position="28"/>
    </location>
</feature>
<dbReference type="InterPro" id="IPR006311">
    <property type="entry name" value="TAT_signal"/>
</dbReference>
<keyword evidence="1" id="KW-0732">Signal</keyword>
<feature type="domain" description="Xylose isomerase-like TIM barrel" evidence="2">
    <location>
        <begin position="66"/>
        <end position="281"/>
    </location>
</feature>
<dbReference type="InterPro" id="IPR013022">
    <property type="entry name" value="Xyl_isomerase-like_TIM-brl"/>
</dbReference>
<gene>
    <name evidence="3" type="ORF">SV7mr_22870</name>
</gene>
<feature type="chain" id="PRO_5022032537" evidence="1">
    <location>
        <begin position="29"/>
        <end position="301"/>
    </location>
</feature>
<evidence type="ECO:0000256" key="1">
    <source>
        <dbReference type="SAM" id="SignalP"/>
    </source>
</evidence>
<dbReference type="AlphaFoldDB" id="A0A517SUH1"/>
<dbReference type="InterPro" id="IPR050312">
    <property type="entry name" value="IolE/XylAMocC-like"/>
</dbReference>
<protein>
    <submittedName>
        <fullName evidence="3">Xylose isomerase-like TIM barrel</fullName>
    </submittedName>
</protein>
<proteinExistence type="predicted"/>
<dbReference type="InterPro" id="IPR036237">
    <property type="entry name" value="Xyl_isomerase-like_sf"/>
</dbReference>
<dbReference type="SUPFAM" id="SSF51658">
    <property type="entry name" value="Xylose isomerase-like"/>
    <property type="match status" value="1"/>
</dbReference>
<dbReference type="Gene3D" id="3.20.20.150">
    <property type="entry name" value="Divalent-metal-dependent TIM barrel enzymes"/>
    <property type="match status" value="1"/>
</dbReference>
<evidence type="ECO:0000313" key="4">
    <source>
        <dbReference type="Proteomes" id="UP000315003"/>
    </source>
</evidence>
<dbReference type="PROSITE" id="PS51318">
    <property type="entry name" value="TAT"/>
    <property type="match status" value="1"/>
</dbReference>
<dbReference type="Proteomes" id="UP000315003">
    <property type="component" value="Chromosome"/>
</dbReference>
<dbReference type="EMBL" id="CP036272">
    <property type="protein sequence ID" value="QDT59777.1"/>
    <property type="molecule type" value="Genomic_DNA"/>
</dbReference>
<dbReference type="Pfam" id="PF01261">
    <property type="entry name" value="AP_endonuc_2"/>
    <property type="match status" value="1"/>
</dbReference>
<dbReference type="GO" id="GO:0016853">
    <property type="term" value="F:isomerase activity"/>
    <property type="evidence" value="ECO:0007669"/>
    <property type="project" value="UniProtKB-KW"/>
</dbReference>
<dbReference type="PANTHER" id="PTHR12110:SF53">
    <property type="entry name" value="BLR5974 PROTEIN"/>
    <property type="match status" value="1"/>
</dbReference>
<dbReference type="PANTHER" id="PTHR12110">
    <property type="entry name" value="HYDROXYPYRUVATE ISOMERASE"/>
    <property type="match status" value="1"/>
</dbReference>